<dbReference type="GO" id="GO:0005763">
    <property type="term" value="C:mitochondrial small ribosomal subunit"/>
    <property type="evidence" value="ECO:0007669"/>
    <property type="project" value="TreeGrafter"/>
</dbReference>
<dbReference type="InterPro" id="IPR008092">
    <property type="entry name" value="Ribosomal_mS29_met"/>
</dbReference>
<protein>
    <recommendedName>
        <fullName evidence="7">Small ribosomal subunit protein mS29</fullName>
    </recommendedName>
</protein>
<dbReference type="AlphaFoldDB" id="A0AAD1THY7"/>
<dbReference type="PRINTS" id="PR01716">
    <property type="entry name" value="DEATHASSOCP3"/>
</dbReference>
<comment type="similarity">
    <text evidence="2">Belongs to the mitochondrion-specific ribosomal protein mS29 family.</text>
</comment>
<sequence>MEYTNIAAPSLVISTLWVQTDDAKTLRPTGVCPARREDMLFKQLHRWTTQQLVPAHRALGKAWITSVSQQTDTLSREIFRTKETDPDLHTEQHEGQYYPISAQDVKLVFPQGLPNRYQLQCKTFNESCLMVRKPALELINYLRNANYSHPALRYVLYGKKGSGKSLTLCHVLHYCHKQGWLILNVPDAHILVKNCKELMTSSYNKDRFDQPLEASNWLKNFKASNEPFLKQIQTQQRYVWSKREATEEGRPLGEVVDQGLTRVKSASDAVGVVLKELKRQSGGGAFRLLVSVDGVNALWGRTTIKKENKSMVSPEELTLIHNLRKMLKNDWNGGAIITSVTQTGSLFQPKRVYLPHELLGKDGFDALDPFVPIQVPNYSEKEFESCYQYYIERNWIQHEKVRTEEGKKELLFMSNSSPRELEKICAFL</sequence>
<dbReference type="GO" id="GO:0006915">
    <property type="term" value="P:apoptotic process"/>
    <property type="evidence" value="ECO:0007669"/>
    <property type="project" value="InterPro"/>
</dbReference>
<accession>A0AAD1THY7</accession>
<evidence type="ECO:0000256" key="4">
    <source>
        <dbReference type="ARBA" id="ARBA00022980"/>
    </source>
</evidence>
<dbReference type="GO" id="GO:0003735">
    <property type="term" value="F:structural constituent of ribosome"/>
    <property type="evidence" value="ECO:0007669"/>
    <property type="project" value="TreeGrafter"/>
</dbReference>
<dbReference type="InterPro" id="IPR019368">
    <property type="entry name" value="Ribosomal_mS29"/>
</dbReference>
<keyword evidence="6" id="KW-0687">Ribonucleoprotein</keyword>
<comment type="subcellular location">
    <subcellularLocation>
        <location evidence="1">Mitochondrion</location>
    </subcellularLocation>
</comment>
<evidence type="ECO:0000256" key="5">
    <source>
        <dbReference type="ARBA" id="ARBA00023128"/>
    </source>
</evidence>
<dbReference type="Pfam" id="PF10236">
    <property type="entry name" value="DAP3"/>
    <property type="match status" value="1"/>
</dbReference>
<reference evidence="8" key="1">
    <citation type="submission" date="2022-03" db="EMBL/GenBank/DDBJ databases">
        <authorList>
            <person name="Alioto T."/>
            <person name="Alioto T."/>
            <person name="Gomez Garrido J."/>
        </authorList>
    </citation>
    <scope>NUCLEOTIDE SEQUENCE</scope>
</reference>
<evidence type="ECO:0000256" key="1">
    <source>
        <dbReference type="ARBA" id="ARBA00004173"/>
    </source>
</evidence>
<dbReference type="EMBL" id="OW240924">
    <property type="protein sequence ID" value="CAH2327574.1"/>
    <property type="molecule type" value="Genomic_DNA"/>
</dbReference>
<keyword evidence="4" id="KW-0689">Ribosomal protein</keyword>
<dbReference type="Proteomes" id="UP001295444">
    <property type="component" value="Chromosome 13"/>
</dbReference>
<keyword evidence="3" id="KW-0809">Transit peptide</keyword>
<evidence type="ECO:0000313" key="8">
    <source>
        <dbReference type="EMBL" id="CAH2327574.1"/>
    </source>
</evidence>
<evidence type="ECO:0000256" key="2">
    <source>
        <dbReference type="ARBA" id="ARBA00009863"/>
    </source>
</evidence>
<keyword evidence="5" id="KW-0496">Mitochondrion</keyword>
<evidence type="ECO:0000313" key="9">
    <source>
        <dbReference type="Proteomes" id="UP001295444"/>
    </source>
</evidence>
<name>A0AAD1THY7_PELCU</name>
<organism evidence="8 9">
    <name type="scientific">Pelobates cultripes</name>
    <name type="common">Western spadefoot toad</name>
    <dbReference type="NCBI Taxonomy" id="61616"/>
    <lineage>
        <taxon>Eukaryota</taxon>
        <taxon>Metazoa</taxon>
        <taxon>Chordata</taxon>
        <taxon>Craniata</taxon>
        <taxon>Vertebrata</taxon>
        <taxon>Euteleostomi</taxon>
        <taxon>Amphibia</taxon>
        <taxon>Batrachia</taxon>
        <taxon>Anura</taxon>
        <taxon>Pelobatoidea</taxon>
        <taxon>Pelobatidae</taxon>
        <taxon>Pelobates</taxon>
    </lineage>
</organism>
<dbReference type="SUPFAM" id="SSF52540">
    <property type="entry name" value="P-loop containing nucleoside triphosphate hydrolases"/>
    <property type="match status" value="1"/>
</dbReference>
<evidence type="ECO:0000256" key="6">
    <source>
        <dbReference type="ARBA" id="ARBA00023274"/>
    </source>
</evidence>
<evidence type="ECO:0000256" key="3">
    <source>
        <dbReference type="ARBA" id="ARBA00022946"/>
    </source>
</evidence>
<dbReference type="InterPro" id="IPR027417">
    <property type="entry name" value="P-loop_NTPase"/>
</dbReference>
<keyword evidence="9" id="KW-1185">Reference proteome</keyword>
<evidence type="ECO:0000256" key="7">
    <source>
        <dbReference type="ARBA" id="ARBA00035140"/>
    </source>
</evidence>
<proteinExistence type="inferred from homology"/>
<dbReference type="PANTHER" id="PTHR12810:SF0">
    <property type="entry name" value="SMALL RIBOSOMAL SUBUNIT PROTEIN MS29"/>
    <property type="match status" value="1"/>
</dbReference>
<gene>
    <name evidence="8" type="ORF">PECUL_23A040543</name>
</gene>
<dbReference type="PANTHER" id="PTHR12810">
    <property type="entry name" value="MITOCHONDRIAL 28S RIBOSOMAL PROTEIN S29"/>
    <property type="match status" value="1"/>
</dbReference>